<dbReference type="InterPro" id="IPR016163">
    <property type="entry name" value="Ald_DH_C"/>
</dbReference>
<evidence type="ECO:0000256" key="1">
    <source>
        <dbReference type="ARBA" id="ARBA00009986"/>
    </source>
</evidence>
<reference evidence="5" key="1">
    <citation type="submission" date="2018-06" db="EMBL/GenBank/DDBJ databases">
        <authorList>
            <person name="Zhirakovskaya E."/>
        </authorList>
    </citation>
    <scope>NUCLEOTIDE SEQUENCE</scope>
</reference>
<organism evidence="5">
    <name type="scientific">hydrothermal vent metagenome</name>
    <dbReference type="NCBI Taxonomy" id="652676"/>
    <lineage>
        <taxon>unclassified sequences</taxon>
        <taxon>metagenomes</taxon>
        <taxon>ecological metagenomes</taxon>
    </lineage>
</organism>
<dbReference type="CDD" id="cd07099">
    <property type="entry name" value="ALDH_DDALDH"/>
    <property type="match status" value="1"/>
</dbReference>
<protein>
    <submittedName>
        <fullName evidence="5">Aldehyde dehydrogenase</fullName>
        <ecNumber evidence="5">1.2.1.3</ecNumber>
    </submittedName>
</protein>
<keyword evidence="2 5" id="KW-0560">Oxidoreductase</keyword>
<evidence type="ECO:0000313" key="5">
    <source>
        <dbReference type="EMBL" id="VAW02198.1"/>
    </source>
</evidence>
<dbReference type="InterPro" id="IPR029510">
    <property type="entry name" value="Ald_DH_CS_GLU"/>
</dbReference>
<dbReference type="FunFam" id="3.40.309.10:FF:000009">
    <property type="entry name" value="Aldehyde dehydrogenase A"/>
    <property type="match status" value="1"/>
</dbReference>
<dbReference type="Gene3D" id="3.40.309.10">
    <property type="entry name" value="Aldehyde Dehydrogenase, Chain A, domain 2"/>
    <property type="match status" value="1"/>
</dbReference>
<dbReference type="PANTHER" id="PTHR42986">
    <property type="entry name" value="BENZALDEHYDE DEHYDROGENASE YFMT"/>
    <property type="match status" value="1"/>
</dbReference>
<dbReference type="EMBL" id="UOEJ01000159">
    <property type="protein sequence ID" value="VAW02198.1"/>
    <property type="molecule type" value="Genomic_DNA"/>
</dbReference>
<gene>
    <name evidence="5" type="ORF">MNBD_ALPHA01-1979</name>
</gene>
<dbReference type="Gene3D" id="3.40.605.10">
    <property type="entry name" value="Aldehyde Dehydrogenase, Chain A, domain 1"/>
    <property type="match status" value="1"/>
</dbReference>
<accession>A0A3B0SAS0</accession>
<dbReference type="Pfam" id="PF00171">
    <property type="entry name" value="Aldedh"/>
    <property type="match status" value="1"/>
</dbReference>
<feature type="domain" description="Aldehyde dehydrogenase" evidence="4">
    <location>
        <begin position="4"/>
        <end position="452"/>
    </location>
</feature>
<keyword evidence="3" id="KW-0520">NAD</keyword>
<name>A0A3B0SAS0_9ZZZZ</name>
<dbReference type="EC" id="1.2.1.3" evidence="5"/>
<dbReference type="InterPro" id="IPR016161">
    <property type="entry name" value="Ald_DH/histidinol_DH"/>
</dbReference>
<evidence type="ECO:0000256" key="2">
    <source>
        <dbReference type="ARBA" id="ARBA00023002"/>
    </source>
</evidence>
<dbReference type="PROSITE" id="PS00687">
    <property type="entry name" value="ALDEHYDE_DEHYDR_GLU"/>
    <property type="match status" value="1"/>
</dbReference>
<evidence type="ECO:0000256" key="3">
    <source>
        <dbReference type="ARBA" id="ARBA00023027"/>
    </source>
</evidence>
<proteinExistence type="inferred from homology"/>
<evidence type="ECO:0000259" key="4">
    <source>
        <dbReference type="Pfam" id="PF00171"/>
    </source>
</evidence>
<dbReference type="GO" id="GO:0004029">
    <property type="term" value="F:aldehyde dehydrogenase (NAD+) activity"/>
    <property type="evidence" value="ECO:0007669"/>
    <property type="project" value="UniProtKB-EC"/>
</dbReference>
<dbReference type="PANTHER" id="PTHR42986:SF1">
    <property type="entry name" value="BENZALDEHYDE DEHYDROGENASE YFMT"/>
    <property type="match status" value="1"/>
</dbReference>
<comment type="similarity">
    <text evidence="1">Belongs to the aldehyde dehydrogenase family.</text>
</comment>
<dbReference type="InterPro" id="IPR015590">
    <property type="entry name" value="Aldehyde_DH_dom"/>
</dbReference>
<dbReference type="AlphaFoldDB" id="A0A3B0SAS0"/>
<dbReference type="SUPFAM" id="SSF53720">
    <property type="entry name" value="ALDH-like"/>
    <property type="match status" value="1"/>
</dbReference>
<dbReference type="InterPro" id="IPR016162">
    <property type="entry name" value="Ald_DH_N"/>
</dbReference>
<sequence length="478" mass="52096">MTQQNIQVRNPRTGKTDYQFTPASRTEVTEACRQLRQRQEKWHAGGLERRIATLSAFGEALKGNYRELTDALVDDTGRHGISVMEVDSIGPAIERWIKIATDHPEPVMGRSGSLPFITYSIEKRPYGLVGVISPWNFPLTLSLIDAIPALLSGAAVIIKPSEVTPRFANPLRRIIAGIPDLRSVLTVIDGDGKSGQALVDQVDVICFTGSVATGRKVGQQAARNFSLAFLELGGKDPAIVLENADMDRAVTAILRGSIVNSGQACQSIERIYVARSIYQDFVRKLTDMANEVTLNTPDIHKGHLGPIIFEQQARIIEAQIRDAQAKGATIHTGGRIENHGGLWCRPTVITGIQKDMRIMTEETFGPLLPVIAFDDPDDAVTMANDSDFGLSACVFAATDDEAIAVGRRIEAGGISINDAALTSLMYEAEKDSFKLSGMGASRMGPSGYLRFFRKQSFMINTAATFTIDQFDEANTPKP</sequence>